<dbReference type="Proteomes" id="UP000308197">
    <property type="component" value="Unassembled WGS sequence"/>
</dbReference>
<keyword evidence="3" id="KW-1185">Reference proteome</keyword>
<evidence type="ECO:0000313" key="2">
    <source>
        <dbReference type="EMBL" id="TFK80410.1"/>
    </source>
</evidence>
<dbReference type="EMBL" id="ML211779">
    <property type="protein sequence ID" value="TFK80410.1"/>
    <property type="molecule type" value="Genomic_DNA"/>
</dbReference>
<organism evidence="2 3">
    <name type="scientific">Polyporus arcularius HHB13444</name>
    <dbReference type="NCBI Taxonomy" id="1314778"/>
    <lineage>
        <taxon>Eukaryota</taxon>
        <taxon>Fungi</taxon>
        <taxon>Dikarya</taxon>
        <taxon>Basidiomycota</taxon>
        <taxon>Agaricomycotina</taxon>
        <taxon>Agaricomycetes</taxon>
        <taxon>Polyporales</taxon>
        <taxon>Polyporaceae</taxon>
        <taxon>Polyporus</taxon>
    </lineage>
</organism>
<gene>
    <name evidence="2" type="ORF">K466DRAFT_667687</name>
</gene>
<feature type="compositionally biased region" description="Basic and acidic residues" evidence="1">
    <location>
        <begin position="147"/>
        <end position="164"/>
    </location>
</feature>
<dbReference type="AlphaFoldDB" id="A0A5C3NWL9"/>
<evidence type="ECO:0000256" key="1">
    <source>
        <dbReference type="SAM" id="MobiDB-lite"/>
    </source>
</evidence>
<feature type="compositionally biased region" description="Polar residues" evidence="1">
    <location>
        <begin position="76"/>
        <end position="93"/>
    </location>
</feature>
<protein>
    <submittedName>
        <fullName evidence="2">Uncharacterized protein</fullName>
    </submittedName>
</protein>
<dbReference type="InParanoid" id="A0A5C3NWL9"/>
<name>A0A5C3NWL9_9APHY</name>
<feature type="region of interest" description="Disordered" evidence="1">
    <location>
        <begin position="41"/>
        <end position="105"/>
    </location>
</feature>
<feature type="compositionally biased region" description="Basic residues" evidence="1">
    <location>
        <begin position="198"/>
        <end position="215"/>
    </location>
</feature>
<evidence type="ECO:0000313" key="3">
    <source>
        <dbReference type="Proteomes" id="UP000308197"/>
    </source>
</evidence>
<proteinExistence type="predicted"/>
<accession>A0A5C3NWL9</accession>
<reference evidence="2 3" key="1">
    <citation type="journal article" date="2019" name="Nat. Ecol. Evol.">
        <title>Megaphylogeny resolves global patterns of mushroom evolution.</title>
        <authorList>
            <person name="Varga T."/>
            <person name="Krizsan K."/>
            <person name="Foldi C."/>
            <person name="Dima B."/>
            <person name="Sanchez-Garcia M."/>
            <person name="Sanchez-Ramirez S."/>
            <person name="Szollosi G.J."/>
            <person name="Szarkandi J.G."/>
            <person name="Papp V."/>
            <person name="Albert L."/>
            <person name="Andreopoulos W."/>
            <person name="Angelini C."/>
            <person name="Antonin V."/>
            <person name="Barry K.W."/>
            <person name="Bougher N.L."/>
            <person name="Buchanan P."/>
            <person name="Buyck B."/>
            <person name="Bense V."/>
            <person name="Catcheside P."/>
            <person name="Chovatia M."/>
            <person name="Cooper J."/>
            <person name="Damon W."/>
            <person name="Desjardin D."/>
            <person name="Finy P."/>
            <person name="Geml J."/>
            <person name="Haridas S."/>
            <person name="Hughes K."/>
            <person name="Justo A."/>
            <person name="Karasinski D."/>
            <person name="Kautmanova I."/>
            <person name="Kiss B."/>
            <person name="Kocsube S."/>
            <person name="Kotiranta H."/>
            <person name="LaButti K.M."/>
            <person name="Lechner B.E."/>
            <person name="Liimatainen K."/>
            <person name="Lipzen A."/>
            <person name="Lukacs Z."/>
            <person name="Mihaltcheva S."/>
            <person name="Morgado L.N."/>
            <person name="Niskanen T."/>
            <person name="Noordeloos M.E."/>
            <person name="Ohm R.A."/>
            <person name="Ortiz-Santana B."/>
            <person name="Ovrebo C."/>
            <person name="Racz N."/>
            <person name="Riley R."/>
            <person name="Savchenko A."/>
            <person name="Shiryaev A."/>
            <person name="Soop K."/>
            <person name="Spirin V."/>
            <person name="Szebenyi C."/>
            <person name="Tomsovsky M."/>
            <person name="Tulloss R.E."/>
            <person name="Uehling J."/>
            <person name="Grigoriev I.V."/>
            <person name="Vagvolgyi C."/>
            <person name="Papp T."/>
            <person name="Martin F.M."/>
            <person name="Miettinen O."/>
            <person name="Hibbett D.S."/>
            <person name="Nagy L.G."/>
        </authorList>
    </citation>
    <scope>NUCLEOTIDE SEQUENCE [LARGE SCALE GENOMIC DNA]</scope>
    <source>
        <strain evidence="2 3">HHB13444</strain>
    </source>
</reference>
<feature type="region of interest" description="Disordered" evidence="1">
    <location>
        <begin position="129"/>
        <end position="231"/>
    </location>
</feature>
<sequence length="231" mass="25090">MFYAPWIGSARVCAYTSTRCGLASTPLAKFMGLAAARMPQRHYNKKSGSGRRPPPKNQPISIWDPTYVEKNGGANIFNTPDEGQNPASSTAPQTHPGGMTKTAPFLHDTEVILRYFDDGPSKEDVEYFHDASRNEDTDNVSKSSNALRDRADQITESEAGRTSEDSSSGLLDEGGSDADSKQSSTPTPTPTSPEPRPAKPKKSKGKSKKKAKSTKSKPQPKTDDEHEMGEE</sequence>